<dbReference type="Gene3D" id="3.40.50.300">
    <property type="entry name" value="P-loop containing nucleotide triphosphate hydrolases"/>
    <property type="match status" value="1"/>
</dbReference>
<evidence type="ECO:0000313" key="4">
    <source>
        <dbReference type="EMBL" id="MFD2237477.1"/>
    </source>
</evidence>
<dbReference type="EMBL" id="JBHUIJ010000009">
    <property type="protein sequence ID" value="MFD2237477.1"/>
    <property type="molecule type" value="Genomic_DNA"/>
</dbReference>
<proteinExistence type="predicted"/>
<evidence type="ECO:0000256" key="1">
    <source>
        <dbReference type="ARBA" id="ARBA00022741"/>
    </source>
</evidence>
<sequence length="221" mass="23869">MARPLIDGEELGYGATVVLRDVTFALAPGERVAVLGRSGAGKSTLLTSVYRRLTAAGRRVALVPQDHALVPQLSVFHNVFMGRLDERSSLYNLANLAWPFPSERARVEPVLEEVGLSGLSRREVGALSGGQKQRTALARAIHRGGDILIGDEPVSAVDEHQAAAIVAGLKDRFPTMLLSLHDVELARGIATRILGIKRGRIVFDRPAGELEQADFDDLYTA</sequence>
<protein>
    <submittedName>
        <fullName evidence="4">ATP-binding cassette domain-containing protein</fullName>
    </submittedName>
</protein>
<dbReference type="SMART" id="SM00382">
    <property type="entry name" value="AAA"/>
    <property type="match status" value="1"/>
</dbReference>
<evidence type="ECO:0000259" key="3">
    <source>
        <dbReference type="PROSITE" id="PS50893"/>
    </source>
</evidence>
<dbReference type="SUPFAM" id="SSF52540">
    <property type="entry name" value="P-loop containing nucleoside triphosphate hydrolases"/>
    <property type="match status" value="1"/>
</dbReference>
<evidence type="ECO:0000313" key="5">
    <source>
        <dbReference type="Proteomes" id="UP001597371"/>
    </source>
</evidence>
<gene>
    <name evidence="4" type="ORF">ACFSKQ_08360</name>
</gene>
<comment type="caution">
    <text evidence="4">The sequence shown here is derived from an EMBL/GenBank/DDBJ whole genome shotgun (WGS) entry which is preliminary data.</text>
</comment>
<dbReference type="Proteomes" id="UP001597371">
    <property type="component" value="Unassembled WGS sequence"/>
</dbReference>
<reference evidence="5" key="1">
    <citation type="journal article" date="2019" name="Int. J. Syst. Evol. Microbiol.">
        <title>The Global Catalogue of Microorganisms (GCM) 10K type strain sequencing project: providing services to taxonomists for standard genome sequencing and annotation.</title>
        <authorList>
            <consortium name="The Broad Institute Genomics Platform"/>
            <consortium name="The Broad Institute Genome Sequencing Center for Infectious Disease"/>
            <person name="Wu L."/>
            <person name="Ma J."/>
        </authorList>
    </citation>
    <scope>NUCLEOTIDE SEQUENCE [LARGE SCALE GENOMIC DNA]</scope>
    <source>
        <strain evidence="5">ZS-35-S2</strain>
    </source>
</reference>
<evidence type="ECO:0000256" key="2">
    <source>
        <dbReference type="ARBA" id="ARBA00022840"/>
    </source>
</evidence>
<dbReference type="InterPro" id="IPR003593">
    <property type="entry name" value="AAA+_ATPase"/>
</dbReference>
<dbReference type="GO" id="GO:0005524">
    <property type="term" value="F:ATP binding"/>
    <property type="evidence" value="ECO:0007669"/>
    <property type="project" value="UniProtKB-KW"/>
</dbReference>
<organism evidence="4 5">
    <name type="scientific">Aureimonas populi</name>
    <dbReference type="NCBI Taxonomy" id="1701758"/>
    <lineage>
        <taxon>Bacteria</taxon>
        <taxon>Pseudomonadati</taxon>
        <taxon>Pseudomonadota</taxon>
        <taxon>Alphaproteobacteria</taxon>
        <taxon>Hyphomicrobiales</taxon>
        <taxon>Aurantimonadaceae</taxon>
        <taxon>Aureimonas</taxon>
    </lineage>
</organism>
<keyword evidence="5" id="KW-1185">Reference proteome</keyword>
<dbReference type="InterPro" id="IPR027417">
    <property type="entry name" value="P-loop_NTPase"/>
</dbReference>
<dbReference type="PROSITE" id="PS50893">
    <property type="entry name" value="ABC_TRANSPORTER_2"/>
    <property type="match status" value="1"/>
</dbReference>
<dbReference type="InterPro" id="IPR015854">
    <property type="entry name" value="ABC_transpr_LolD-like"/>
</dbReference>
<dbReference type="PANTHER" id="PTHR24220:SF684">
    <property type="entry name" value="FE(3+) IONS IMPORT ATP-BINDING PROTEIN FBPC"/>
    <property type="match status" value="1"/>
</dbReference>
<dbReference type="RefSeq" id="WP_209737593.1">
    <property type="nucleotide sequence ID" value="NZ_CP072611.1"/>
</dbReference>
<feature type="domain" description="ABC transporter" evidence="3">
    <location>
        <begin position="3"/>
        <end position="220"/>
    </location>
</feature>
<keyword evidence="2 4" id="KW-0067">ATP-binding</keyword>
<accession>A0ABW5CLC2</accession>
<keyword evidence="1" id="KW-0547">Nucleotide-binding</keyword>
<dbReference type="InterPro" id="IPR003439">
    <property type="entry name" value="ABC_transporter-like_ATP-bd"/>
</dbReference>
<name>A0ABW5CLC2_9HYPH</name>
<dbReference type="Pfam" id="PF00005">
    <property type="entry name" value="ABC_tran"/>
    <property type="match status" value="1"/>
</dbReference>
<dbReference type="PANTHER" id="PTHR24220">
    <property type="entry name" value="IMPORT ATP-BINDING PROTEIN"/>
    <property type="match status" value="1"/>
</dbReference>